<name>A0A9N9H344_FUNMO</name>
<dbReference type="Pfam" id="PF00067">
    <property type="entry name" value="p450"/>
    <property type="match status" value="1"/>
</dbReference>
<keyword evidence="3" id="KW-1185">Reference proteome</keyword>
<evidence type="ECO:0000313" key="3">
    <source>
        <dbReference type="Proteomes" id="UP000789375"/>
    </source>
</evidence>
<gene>
    <name evidence="2" type="ORF">FMOSSE_LOCUS11574</name>
</gene>
<reference evidence="2" key="1">
    <citation type="submission" date="2021-06" db="EMBL/GenBank/DDBJ databases">
        <authorList>
            <person name="Kallberg Y."/>
            <person name="Tangrot J."/>
            <person name="Rosling A."/>
        </authorList>
    </citation>
    <scope>NUCLEOTIDE SEQUENCE</scope>
    <source>
        <strain evidence="2">87-6 pot B 2015</strain>
    </source>
</reference>
<feature type="transmembrane region" description="Helical" evidence="1">
    <location>
        <begin position="12"/>
        <end position="29"/>
    </location>
</feature>
<accession>A0A9N9H344</accession>
<sequence>MISTILFDIPSILISVGVGIVTYLAYFYFKFFTRPNPIPGPIPLPFIGNLHQYPGDMSEFSETCQKKYGDIWEFYIGHPSDKTRGIGLGRAELLEKEKINVDSTVLKESEEFIKRINDFITSLQYFLLTPKWLRHFPGGFKKKTMRLLKERDNMRKDLLKLVTQRREEINNTPLDEPITPDMLSMFLTVNTERDITEQIANETNTEPMTDEAIVGNFMEAVSGEETLDKYIIPAETQFFINQRGINKHKSNWTNPEKFDPDRFINGQDKNLAFQFGGGARMCPATSRFSTFSGE</sequence>
<dbReference type="GO" id="GO:0005506">
    <property type="term" value="F:iron ion binding"/>
    <property type="evidence" value="ECO:0007669"/>
    <property type="project" value="InterPro"/>
</dbReference>
<dbReference type="GO" id="GO:0020037">
    <property type="term" value="F:heme binding"/>
    <property type="evidence" value="ECO:0007669"/>
    <property type="project" value="InterPro"/>
</dbReference>
<dbReference type="InterPro" id="IPR001128">
    <property type="entry name" value="Cyt_P450"/>
</dbReference>
<dbReference type="GO" id="GO:0004497">
    <property type="term" value="F:monooxygenase activity"/>
    <property type="evidence" value="ECO:0007669"/>
    <property type="project" value="InterPro"/>
</dbReference>
<dbReference type="PANTHER" id="PTHR24301">
    <property type="entry name" value="THROMBOXANE-A SYNTHASE"/>
    <property type="match status" value="1"/>
</dbReference>
<proteinExistence type="predicted"/>
<dbReference type="PANTHER" id="PTHR24301:SF2">
    <property type="entry name" value="THROMBOXANE-A SYNTHASE"/>
    <property type="match status" value="1"/>
</dbReference>
<dbReference type="EMBL" id="CAJVPP010004637">
    <property type="protein sequence ID" value="CAG8653156.1"/>
    <property type="molecule type" value="Genomic_DNA"/>
</dbReference>
<dbReference type="GO" id="GO:0016705">
    <property type="term" value="F:oxidoreductase activity, acting on paired donors, with incorporation or reduction of molecular oxygen"/>
    <property type="evidence" value="ECO:0007669"/>
    <property type="project" value="InterPro"/>
</dbReference>
<dbReference type="SUPFAM" id="SSF48264">
    <property type="entry name" value="Cytochrome P450"/>
    <property type="match status" value="1"/>
</dbReference>
<evidence type="ECO:0000256" key="1">
    <source>
        <dbReference type="SAM" id="Phobius"/>
    </source>
</evidence>
<keyword evidence="1" id="KW-0472">Membrane</keyword>
<dbReference type="InterPro" id="IPR036396">
    <property type="entry name" value="Cyt_P450_sf"/>
</dbReference>
<keyword evidence="1" id="KW-1133">Transmembrane helix</keyword>
<dbReference type="Gene3D" id="1.10.630.10">
    <property type="entry name" value="Cytochrome P450"/>
    <property type="match status" value="3"/>
</dbReference>
<dbReference type="Proteomes" id="UP000789375">
    <property type="component" value="Unassembled WGS sequence"/>
</dbReference>
<organism evidence="2 3">
    <name type="scientific">Funneliformis mosseae</name>
    <name type="common">Endomycorrhizal fungus</name>
    <name type="synonym">Glomus mosseae</name>
    <dbReference type="NCBI Taxonomy" id="27381"/>
    <lineage>
        <taxon>Eukaryota</taxon>
        <taxon>Fungi</taxon>
        <taxon>Fungi incertae sedis</taxon>
        <taxon>Mucoromycota</taxon>
        <taxon>Glomeromycotina</taxon>
        <taxon>Glomeromycetes</taxon>
        <taxon>Glomerales</taxon>
        <taxon>Glomeraceae</taxon>
        <taxon>Funneliformis</taxon>
    </lineage>
</organism>
<protein>
    <submittedName>
        <fullName evidence="2">5424_t:CDS:1</fullName>
    </submittedName>
</protein>
<evidence type="ECO:0000313" key="2">
    <source>
        <dbReference type="EMBL" id="CAG8653156.1"/>
    </source>
</evidence>
<keyword evidence="1" id="KW-0812">Transmembrane</keyword>
<comment type="caution">
    <text evidence="2">The sequence shown here is derived from an EMBL/GenBank/DDBJ whole genome shotgun (WGS) entry which is preliminary data.</text>
</comment>
<dbReference type="AlphaFoldDB" id="A0A9N9H344"/>